<evidence type="ECO:0000256" key="1">
    <source>
        <dbReference type="SAM" id="MobiDB-lite"/>
    </source>
</evidence>
<keyword evidence="3" id="KW-1185">Reference proteome</keyword>
<reference evidence="2 3" key="1">
    <citation type="submission" date="2019-05" db="EMBL/GenBank/DDBJ databases">
        <title>Another draft genome of Portunus trituberculatus and its Hox gene families provides insights of decapod evolution.</title>
        <authorList>
            <person name="Jeong J.-H."/>
            <person name="Song I."/>
            <person name="Kim S."/>
            <person name="Choi T."/>
            <person name="Kim D."/>
            <person name="Ryu S."/>
            <person name="Kim W."/>
        </authorList>
    </citation>
    <scope>NUCLEOTIDE SEQUENCE [LARGE SCALE GENOMIC DNA]</scope>
    <source>
        <tissue evidence="2">Muscle</tissue>
    </source>
</reference>
<accession>A0A5B7EH06</accession>
<dbReference type="EMBL" id="VSRR010002630">
    <property type="protein sequence ID" value="MPC32456.1"/>
    <property type="molecule type" value="Genomic_DNA"/>
</dbReference>
<comment type="caution">
    <text evidence="2">The sequence shown here is derived from an EMBL/GenBank/DDBJ whole genome shotgun (WGS) entry which is preliminary data.</text>
</comment>
<sequence length="202" mass="21324">MCQCDNGASQILHHVPLACAGWAAVGGDFKGGEGSLLCEGAISYGVTGRTSHLPACFRRWCGVTRRQSNPSSLSASLPCGSPSPSRTQGRRGAVVGESRINVTCIYHDFPSVPLHVVYLSACLHGGNLHSRSLLCVASRRGVLTAPCPRIATVIGHRSSPENILPYGPNNFPCGTQLTAAARHNRCEHPPKAPRSPVLLALV</sequence>
<evidence type="ECO:0000313" key="3">
    <source>
        <dbReference type="Proteomes" id="UP000324222"/>
    </source>
</evidence>
<gene>
    <name evidence="2" type="ORF">E2C01_025768</name>
</gene>
<protein>
    <submittedName>
        <fullName evidence="2">Uncharacterized protein</fullName>
    </submittedName>
</protein>
<dbReference type="Proteomes" id="UP000324222">
    <property type="component" value="Unassembled WGS sequence"/>
</dbReference>
<name>A0A5B7EH06_PORTR</name>
<feature type="region of interest" description="Disordered" evidence="1">
    <location>
        <begin position="67"/>
        <end position="91"/>
    </location>
</feature>
<dbReference type="AlphaFoldDB" id="A0A5B7EH06"/>
<evidence type="ECO:0000313" key="2">
    <source>
        <dbReference type="EMBL" id="MPC32456.1"/>
    </source>
</evidence>
<proteinExistence type="predicted"/>
<organism evidence="2 3">
    <name type="scientific">Portunus trituberculatus</name>
    <name type="common">Swimming crab</name>
    <name type="synonym">Neptunus trituberculatus</name>
    <dbReference type="NCBI Taxonomy" id="210409"/>
    <lineage>
        <taxon>Eukaryota</taxon>
        <taxon>Metazoa</taxon>
        <taxon>Ecdysozoa</taxon>
        <taxon>Arthropoda</taxon>
        <taxon>Crustacea</taxon>
        <taxon>Multicrustacea</taxon>
        <taxon>Malacostraca</taxon>
        <taxon>Eumalacostraca</taxon>
        <taxon>Eucarida</taxon>
        <taxon>Decapoda</taxon>
        <taxon>Pleocyemata</taxon>
        <taxon>Brachyura</taxon>
        <taxon>Eubrachyura</taxon>
        <taxon>Portunoidea</taxon>
        <taxon>Portunidae</taxon>
        <taxon>Portuninae</taxon>
        <taxon>Portunus</taxon>
    </lineage>
</organism>